<proteinExistence type="predicted"/>
<dbReference type="InterPro" id="IPR036774">
    <property type="entry name" value="ERV/ALR_sulphydryl_oxid_sf"/>
</dbReference>
<dbReference type="CDD" id="cd02961">
    <property type="entry name" value="PDI_a_family"/>
    <property type="match status" value="1"/>
</dbReference>
<keyword evidence="5 8" id="KW-0560">Oxidoreductase</keyword>
<dbReference type="EC" id="1.8.3.2" evidence="8"/>
<dbReference type="InterPro" id="IPR017937">
    <property type="entry name" value="Thioredoxin_CS"/>
</dbReference>
<dbReference type="PROSITE" id="PS00194">
    <property type="entry name" value="THIOREDOXIN_1"/>
    <property type="match status" value="1"/>
</dbReference>
<comment type="catalytic activity">
    <reaction evidence="8">
        <text>2 R'C(R)SH + O2 = R'C(R)S-S(R)CR' + H2O2</text>
        <dbReference type="Rhea" id="RHEA:17357"/>
        <dbReference type="ChEBI" id="CHEBI:15379"/>
        <dbReference type="ChEBI" id="CHEBI:16240"/>
        <dbReference type="ChEBI" id="CHEBI:16520"/>
        <dbReference type="ChEBI" id="CHEBI:17412"/>
        <dbReference type="EC" id="1.8.3.2"/>
    </reaction>
</comment>
<dbReference type="Proteomes" id="UP000460718">
    <property type="component" value="Unassembled WGS sequence"/>
</dbReference>
<keyword evidence="7" id="KW-0325">Glycoprotein</keyword>
<dbReference type="InterPro" id="IPR013766">
    <property type="entry name" value="Thioredoxin_domain"/>
</dbReference>
<dbReference type="PANTHER" id="PTHR22897">
    <property type="entry name" value="QUIESCIN Q6-RELATED SULFHYDRYL OXIDASE"/>
    <property type="match status" value="1"/>
</dbReference>
<evidence type="ECO:0000256" key="5">
    <source>
        <dbReference type="ARBA" id="ARBA00023002"/>
    </source>
</evidence>
<name>A0A6A3GVQ2_9STRA</name>
<evidence type="ECO:0000256" key="4">
    <source>
        <dbReference type="ARBA" id="ARBA00022827"/>
    </source>
</evidence>
<dbReference type="GO" id="GO:0006457">
    <property type="term" value="P:protein folding"/>
    <property type="evidence" value="ECO:0007669"/>
    <property type="project" value="TreeGrafter"/>
</dbReference>
<dbReference type="Gene3D" id="1.20.120.310">
    <property type="entry name" value="ERV/ALR sulfhydryl oxidase domain"/>
    <property type="match status" value="1"/>
</dbReference>
<evidence type="ECO:0000256" key="1">
    <source>
        <dbReference type="ARBA" id="ARBA00001974"/>
    </source>
</evidence>
<gene>
    <name evidence="12" type="ORF">PF011_g29892</name>
</gene>
<feature type="chain" id="PRO_5025526275" description="Sulfhydryl oxidase" evidence="9">
    <location>
        <begin position="21"/>
        <end position="446"/>
    </location>
</feature>
<dbReference type="Pfam" id="PF04777">
    <property type="entry name" value="Evr1_Alr"/>
    <property type="match status" value="1"/>
</dbReference>
<keyword evidence="4 8" id="KW-0274">FAD</keyword>
<evidence type="ECO:0000259" key="10">
    <source>
        <dbReference type="PROSITE" id="PS51324"/>
    </source>
</evidence>
<keyword evidence="2 8" id="KW-0285">Flavoprotein</keyword>
<comment type="caution">
    <text evidence="12">The sequence shown here is derived from an EMBL/GenBank/DDBJ whole genome shotgun (WGS) entry which is preliminary data.</text>
</comment>
<dbReference type="Pfam" id="PF00085">
    <property type="entry name" value="Thioredoxin"/>
    <property type="match status" value="1"/>
</dbReference>
<evidence type="ECO:0000256" key="6">
    <source>
        <dbReference type="ARBA" id="ARBA00023157"/>
    </source>
</evidence>
<dbReference type="PROSITE" id="PS51352">
    <property type="entry name" value="THIOREDOXIN_2"/>
    <property type="match status" value="1"/>
</dbReference>
<keyword evidence="8" id="KW-0812">Transmembrane</keyword>
<dbReference type="InterPro" id="IPR039798">
    <property type="entry name" value="Sulfhydryl_oxidase"/>
</dbReference>
<evidence type="ECO:0000256" key="2">
    <source>
        <dbReference type="ARBA" id="ARBA00022630"/>
    </source>
</evidence>
<protein>
    <recommendedName>
        <fullName evidence="8">Sulfhydryl oxidase</fullName>
        <ecNumber evidence="8">1.8.3.2</ecNumber>
    </recommendedName>
</protein>
<feature type="transmembrane region" description="Helical" evidence="8">
    <location>
        <begin position="409"/>
        <end position="427"/>
    </location>
</feature>
<reference evidence="12 13" key="1">
    <citation type="submission" date="2018-09" db="EMBL/GenBank/DDBJ databases">
        <title>Genomic investigation of the strawberry pathogen Phytophthora fragariae indicates pathogenicity is determined by transcriptional variation in three key races.</title>
        <authorList>
            <person name="Adams T.M."/>
            <person name="Armitage A.D."/>
            <person name="Sobczyk M.K."/>
            <person name="Bates H.J."/>
            <person name="Dunwell J.M."/>
            <person name="Nellist C.F."/>
            <person name="Harrison R.J."/>
        </authorList>
    </citation>
    <scope>NUCLEOTIDE SEQUENCE [LARGE SCALE GENOMIC DNA]</scope>
    <source>
        <strain evidence="12 13">SCRP245</strain>
    </source>
</reference>
<dbReference type="SUPFAM" id="SSF52833">
    <property type="entry name" value="Thioredoxin-like"/>
    <property type="match status" value="1"/>
</dbReference>
<keyword evidence="8" id="KW-1133">Transmembrane helix</keyword>
<evidence type="ECO:0000313" key="12">
    <source>
        <dbReference type="EMBL" id="KAE8961044.1"/>
    </source>
</evidence>
<dbReference type="GO" id="GO:0003756">
    <property type="term" value="F:protein disulfide isomerase activity"/>
    <property type="evidence" value="ECO:0007669"/>
    <property type="project" value="TreeGrafter"/>
</dbReference>
<dbReference type="PROSITE" id="PS51324">
    <property type="entry name" value="ERV_ALR"/>
    <property type="match status" value="1"/>
</dbReference>
<keyword evidence="3 9" id="KW-0732">Signal</keyword>
<dbReference type="GO" id="GO:0000139">
    <property type="term" value="C:Golgi membrane"/>
    <property type="evidence" value="ECO:0007669"/>
    <property type="project" value="TreeGrafter"/>
</dbReference>
<comment type="cofactor">
    <cofactor evidence="1 8">
        <name>FAD</name>
        <dbReference type="ChEBI" id="CHEBI:57692"/>
    </cofactor>
</comment>
<dbReference type="GO" id="GO:0005615">
    <property type="term" value="C:extracellular space"/>
    <property type="evidence" value="ECO:0007669"/>
    <property type="project" value="TreeGrafter"/>
</dbReference>
<dbReference type="GO" id="GO:0016971">
    <property type="term" value="F:flavin-dependent sulfhydryl oxidase activity"/>
    <property type="evidence" value="ECO:0007669"/>
    <property type="project" value="InterPro"/>
</dbReference>
<dbReference type="SUPFAM" id="SSF69000">
    <property type="entry name" value="FAD-dependent thiol oxidase"/>
    <property type="match status" value="1"/>
</dbReference>
<keyword evidence="8" id="KW-0472">Membrane</keyword>
<evidence type="ECO:0000256" key="9">
    <source>
        <dbReference type="SAM" id="SignalP"/>
    </source>
</evidence>
<feature type="domain" description="ERV/ALR sulfhydryl oxidase" evidence="10">
    <location>
        <begin position="249"/>
        <end position="359"/>
    </location>
</feature>
<dbReference type="PANTHER" id="PTHR22897:SF8">
    <property type="entry name" value="SULFHYDRYL OXIDASE"/>
    <property type="match status" value="1"/>
</dbReference>
<evidence type="ECO:0000313" key="13">
    <source>
        <dbReference type="Proteomes" id="UP000460718"/>
    </source>
</evidence>
<dbReference type="Gene3D" id="3.40.30.10">
    <property type="entry name" value="Glutaredoxin"/>
    <property type="match status" value="1"/>
</dbReference>
<evidence type="ECO:0000256" key="3">
    <source>
        <dbReference type="ARBA" id="ARBA00022729"/>
    </source>
</evidence>
<evidence type="ECO:0000259" key="11">
    <source>
        <dbReference type="PROSITE" id="PS51352"/>
    </source>
</evidence>
<evidence type="ECO:0000256" key="7">
    <source>
        <dbReference type="ARBA" id="ARBA00023180"/>
    </source>
</evidence>
<evidence type="ECO:0000256" key="8">
    <source>
        <dbReference type="RuleBase" id="RU371123"/>
    </source>
</evidence>
<dbReference type="AlphaFoldDB" id="A0A6A3GVQ2"/>
<accession>A0A6A3GVQ2</accession>
<keyword evidence="6" id="KW-1015">Disulfide bond</keyword>
<organism evidence="12 13">
    <name type="scientific">Phytophthora fragariae</name>
    <dbReference type="NCBI Taxonomy" id="53985"/>
    <lineage>
        <taxon>Eukaryota</taxon>
        <taxon>Sar</taxon>
        <taxon>Stramenopiles</taxon>
        <taxon>Oomycota</taxon>
        <taxon>Peronosporomycetes</taxon>
        <taxon>Peronosporales</taxon>
        <taxon>Peronosporaceae</taxon>
        <taxon>Phytophthora</taxon>
    </lineage>
</organism>
<dbReference type="InterPro" id="IPR036249">
    <property type="entry name" value="Thioredoxin-like_sf"/>
</dbReference>
<feature type="signal peptide" evidence="9">
    <location>
        <begin position="1"/>
        <end position="20"/>
    </location>
</feature>
<feature type="domain" description="Thioredoxin" evidence="11">
    <location>
        <begin position="8"/>
        <end position="148"/>
    </location>
</feature>
<dbReference type="EMBL" id="QXFW01005760">
    <property type="protein sequence ID" value="KAE8961044.1"/>
    <property type="molecule type" value="Genomic_DNA"/>
</dbReference>
<sequence>MLRLLQSVAILAALPPLAAALSPPHDRGPLFDGSTVVRSLDVEGYEAMLNDSSSVWLVDYYSSWCAHCRMFAPEWEKVGELYAPSKIVQVGAVDCNRHKEICTREEVHAYPSVKAHHVPLGSNEKVNMEARGRKKLKSVAAWVEDVLKEHDMKSGVDMSTITEEKKLRRNEDAEIEPSKVIEDDTSTLMKYNRLFDAGKAVMLALENSFFIGVQVLEGERYDAALKWVNALAASFPLEGNRAAMVKLADIMKQQKTWSLVEWSELIRSMTTRSFKAEEAWKPSETMAAIRLYMKNFFGCRDCRQHFMEANPESLVEELAAGDTNGPHAVVMWAWKMHNPVNKRLHVNQWPSLSACSSCYIDIGGPVSIGMSLIHEDGIAAYVTSVYGHEDKALFDEIIMTATYKFPAQSFNTMTVAALVIALVVVVVKTQRHRFAISKDIHMAYML</sequence>
<dbReference type="InterPro" id="IPR017905">
    <property type="entry name" value="ERV/ALR_sulphydryl_oxidase"/>
</dbReference>